<reference evidence="2" key="1">
    <citation type="submission" date="2016-10" db="EMBL/GenBank/DDBJ databases">
        <authorList>
            <person name="Varghese N."/>
            <person name="Submissions S."/>
        </authorList>
    </citation>
    <scope>NUCLEOTIDE SEQUENCE [LARGE SCALE GENOMIC DNA]</scope>
    <source>
        <strain evidence="2">PL19</strain>
    </source>
</reference>
<sequence length="383" mass="40291">MQRVSAQAVAALHGAARRPVRAEWSNDGGRTWVSARVGGGSVTPDRTAECRYTASVELLDVPVGRGGINTEATRVRLWQGVAGPRMDPVWIPAGVYVVDRTRRTRLGVELELLGLEDAIRSASFPTPRTIGPDTAEALVGVLVGEALPGVPVSWRDGADPGTPIPQFVGDEDRWAALSSGTDSSGTATGIAAALGAEAFVDARGVFTMAPVPTLSDPVVWRIPRGVAVVGEPAEEQSAEGLVNLWAVSGDGGDGSPSVGPVFVWDDDPQSLTYAGPDPVEDPLAPQRLGLPVRLRVERYTSPLIASVGQAHEVGRARLADSLGVQSSLSFTSVCHPGLEPGDVVDVEIRPGEWQRHIIDSCPYELGGASMTCTTRTTTRRTTG</sequence>
<gene>
    <name evidence="1" type="ORF">SAMN05192584_108159</name>
</gene>
<accession>A0A1I4BXF9</accession>
<evidence type="ECO:0000313" key="1">
    <source>
        <dbReference type="EMBL" id="SFK72857.1"/>
    </source>
</evidence>
<dbReference type="EMBL" id="FOSG01000008">
    <property type="protein sequence ID" value="SFK72857.1"/>
    <property type="molecule type" value="Genomic_DNA"/>
</dbReference>
<keyword evidence="2" id="KW-1185">Reference proteome</keyword>
<protein>
    <submittedName>
        <fullName evidence="1">Uncharacterized protein</fullName>
    </submittedName>
</protein>
<dbReference type="AlphaFoldDB" id="A0A1I4BXF9"/>
<dbReference type="RefSeq" id="WP_093849892.1">
    <property type="nucleotide sequence ID" value="NZ_FOSG01000008.1"/>
</dbReference>
<organism evidence="1 2">
    <name type="scientific">Streptomyces pini</name>
    <dbReference type="NCBI Taxonomy" id="1520580"/>
    <lineage>
        <taxon>Bacteria</taxon>
        <taxon>Bacillati</taxon>
        <taxon>Actinomycetota</taxon>
        <taxon>Actinomycetes</taxon>
        <taxon>Kitasatosporales</taxon>
        <taxon>Streptomycetaceae</taxon>
        <taxon>Streptomyces</taxon>
    </lineage>
</organism>
<evidence type="ECO:0000313" key="2">
    <source>
        <dbReference type="Proteomes" id="UP000198928"/>
    </source>
</evidence>
<proteinExistence type="predicted"/>
<dbReference type="OrthoDB" id="4021484at2"/>
<dbReference type="Proteomes" id="UP000198928">
    <property type="component" value="Unassembled WGS sequence"/>
</dbReference>
<name>A0A1I4BXF9_9ACTN</name>